<keyword evidence="4 7" id="KW-0663">Pyridoxal phosphate</keyword>
<dbReference type="Proteomes" id="UP000199183">
    <property type="component" value="Unassembled WGS sequence"/>
</dbReference>
<dbReference type="GO" id="GO:0008784">
    <property type="term" value="F:alanine racemase activity"/>
    <property type="evidence" value="ECO:0007669"/>
    <property type="project" value="UniProtKB-UniRule"/>
</dbReference>
<dbReference type="PRINTS" id="PR00992">
    <property type="entry name" value="ALARACEMASE"/>
</dbReference>
<organism evidence="11 12">
    <name type="scientific">Paramicrobacterium humi</name>
    <dbReference type="NCBI Taxonomy" id="640635"/>
    <lineage>
        <taxon>Bacteria</taxon>
        <taxon>Bacillati</taxon>
        <taxon>Actinomycetota</taxon>
        <taxon>Actinomycetes</taxon>
        <taxon>Micrococcales</taxon>
        <taxon>Microbacteriaceae</taxon>
        <taxon>Paramicrobacterium</taxon>
    </lineage>
</organism>
<dbReference type="PROSITE" id="PS00395">
    <property type="entry name" value="ALANINE_RACEMASE"/>
    <property type="match status" value="1"/>
</dbReference>
<dbReference type="InterPro" id="IPR011079">
    <property type="entry name" value="Ala_racemase_C"/>
</dbReference>
<dbReference type="InterPro" id="IPR029066">
    <property type="entry name" value="PLP-binding_barrel"/>
</dbReference>
<dbReference type="RefSeq" id="WP_091179299.1">
    <property type="nucleotide sequence ID" value="NZ_FNRY01000001.1"/>
</dbReference>
<keyword evidence="5 7" id="KW-0413">Isomerase</keyword>
<dbReference type="InterPro" id="IPR020622">
    <property type="entry name" value="Ala_racemase_pyridoxalP-BS"/>
</dbReference>
<name>A0A1H4J181_9MICO</name>
<feature type="binding site" evidence="7 9">
    <location>
        <position position="311"/>
    </location>
    <ligand>
        <name>substrate</name>
    </ligand>
</feature>
<evidence type="ECO:0000256" key="4">
    <source>
        <dbReference type="ARBA" id="ARBA00022898"/>
    </source>
</evidence>
<dbReference type="GO" id="GO:0005829">
    <property type="term" value="C:cytosol"/>
    <property type="evidence" value="ECO:0007669"/>
    <property type="project" value="TreeGrafter"/>
</dbReference>
<dbReference type="NCBIfam" id="TIGR00492">
    <property type="entry name" value="alr"/>
    <property type="match status" value="1"/>
</dbReference>
<dbReference type="AlphaFoldDB" id="A0A1H4J181"/>
<dbReference type="UniPathway" id="UPA00042">
    <property type="reaction ID" value="UER00497"/>
</dbReference>
<dbReference type="Pfam" id="PF00842">
    <property type="entry name" value="Ala_racemase_C"/>
    <property type="match status" value="1"/>
</dbReference>
<feature type="modified residue" description="N6-(pyridoxal phosphate)lysine" evidence="7 8">
    <location>
        <position position="34"/>
    </location>
</feature>
<dbReference type="GO" id="GO:0030632">
    <property type="term" value="P:D-alanine biosynthetic process"/>
    <property type="evidence" value="ECO:0007669"/>
    <property type="project" value="UniProtKB-UniRule"/>
</dbReference>
<comment type="cofactor">
    <cofactor evidence="2 7 8">
        <name>pyridoxal 5'-phosphate</name>
        <dbReference type="ChEBI" id="CHEBI:597326"/>
    </cofactor>
</comment>
<dbReference type="OrthoDB" id="9813814at2"/>
<evidence type="ECO:0000256" key="3">
    <source>
        <dbReference type="ARBA" id="ARBA00013089"/>
    </source>
</evidence>
<evidence type="ECO:0000256" key="6">
    <source>
        <dbReference type="ARBA" id="ARBA00072221"/>
    </source>
</evidence>
<comment type="pathway">
    <text evidence="7">Amino-acid biosynthesis; D-alanine biosynthesis; D-alanine from L-alanine: step 1/1.</text>
</comment>
<keyword evidence="12" id="KW-1185">Reference proteome</keyword>
<dbReference type="Gene3D" id="3.20.20.10">
    <property type="entry name" value="Alanine racemase"/>
    <property type="match status" value="1"/>
</dbReference>
<evidence type="ECO:0000313" key="12">
    <source>
        <dbReference type="Proteomes" id="UP000199183"/>
    </source>
</evidence>
<comment type="function">
    <text evidence="7">Catalyzes the interconversion of L-alanine and D-alanine. May also act on other amino acids.</text>
</comment>
<dbReference type="SMART" id="SM01005">
    <property type="entry name" value="Ala_racemase_C"/>
    <property type="match status" value="1"/>
</dbReference>
<comment type="similarity">
    <text evidence="7">Belongs to the alanine racemase family.</text>
</comment>
<dbReference type="GO" id="GO:0009252">
    <property type="term" value="P:peptidoglycan biosynthetic process"/>
    <property type="evidence" value="ECO:0007669"/>
    <property type="project" value="TreeGrafter"/>
</dbReference>
<evidence type="ECO:0000259" key="10">
    <source>
        <dbReference type="SMART" id="SM01005"/>
    </source>
</evidence>
<evidence type="ECO:0000256" key="1">
    <source>
        <dbReference type="ARBA" id="ARBA00000316"/>
    </source>
</evidence>
<evidence type="ECO:0000256" key="9">
    <source>
        <dbReference type="PIRSR" id="PIRSR600821-52"/>
    </source>
</evidence>
<dbReference type="EC" id="5.1.1.1" evidence="3 7"/>
<accession>A0A1H4J181</accession>
<dbReference type="FunFam" id="2.40.37.10:FF:000015">
    <property type="entry name" value="Alanine racemase"/>
    <property type="match status" value="1"/>
</dbReference>
<evidence type="ECO:0000256" key="5">
    <source>
        <dbReference type="ARBA" id="ARBA00023235"/>
    </source>
</evidence>
<reference evidence="11 12" key="1">
    <citation type="submission" date="2016-10" db="EMBL/GenBank/DDBJ databases">
        <authorList>
            <person name="de Groot N.N."/>
        </authorList>
    </citation>
    <scope>NUCLEOTIDE SEQUENCE [LARGE SCALE GENOMIC DNA]</scope>
    <source>
        <strain evidence="11 12">DSM 21799</strain>
    </source>
</reference>
<dbReference type="FunFam" id="3.20.20.10:FF:000002">
    <property type="entry name" value="Alanine racemase"/>
    <property type="match status" value="1"/>
</dbReference>
<dbReference type="SUPFAM" id="SSF51419">
    <property type="entry name" value="PLP-binding barrel"/>
    <property type="match status" value="1"/>
</dbReference>
<dbReference type="Pfam" id="PF01168">
    <property type="entry name" value="Ala_racemase_N"/>
    <property type="match status" value="1"/>
</dbReference>
<feature type="domain" description="Alanine racemase C-terminal" evidence="10">
    <location>
        <begin position="242"/>
        <end position="369"/>
    </location>
</feature>
<dbReference type="SUPFAM" id="SSF50621">
    <property type="entry name" value="Alanine racemase C-terminal domain-like"/>
    <property type="match status" value="1"/>
</dbReference>
<dbReference type="CDD" id="cd00430">
    <property type="entry name" value="PLPDE_III_AR"/>
    <property type="match status" value="1"/>
</dbReference>
<evidence type="ECO:0000256" key="2">
    <source>
        <dbReference type="ARBA" id="ARBA00001933"/>
    </source>
</evidence>
<evidence type="ECO:0000256" key="7">
    <source>
        <dbReference type="HAMAP-Rule" id="MF_01201"/>
    </source>
</evidence>
<feature type="binding site" evidence="7 9">
    <location>
        <position position="133"/>
    </location>
    <ligand>
        <name>substrate</name>
    </ligand>
</feature>
<comment type="catalytic activity">
    <reaction evidence="1 7">
        <text>L-alanine = D-alanine</text>
        <dbReference type="Rhea" id="RHEA:20249"/>
        <dbReference type="ChEBI" id="CHEBI:57416"/>
        <dbReference type="ChEBI" id="CHEBI:57972"/>
        <dbReference type="EC" id="5.1.1.1"/>
    </reaction>
</comment>
<dbReference type="PANTHER" id="PTHR30511">
    <property type="entry name" value="ALANINE RACEMASE"/>
    <property type="match status" value="1"/>
</dbReference>
<feature type="active site" description="Proton acceptor; specific for L-alanine" evidence="7">
    <location>
        <position position="263"/>
    </location>
</feature>
<dbReference type="InterPro" id="IPR000821">
    <property type="entry name" value="Ala_racemase"/>
</dbReference>
<dbReference type="STRING" id="640635.SAMN04489806_0389"/>
<protein>
    <recommendedName>
        <fullName evidence="6 7">Alanine racemase</fullName>
        <ecNumber evidence="3 7">5.1.1.1</ecNumber>
    </recommendedName>
</protein>
<dbReference type="EMBL" id="FNRY01000001">
    <property type="protein sequence ID" value="SEB39378.1"/>
    <property type="molecule type" value="Genomic_DNA"/>
</dbReference>
<proteinExistence type="inferred from homology"/>
<dbReference type="GO" id="GO:0030170">
    <property type="term" value="F:pyridoxal phosphate binding"/>
    <property type="evidence" value="ECO:0007669"/>
    <property type="project" value="UniProtKB-UniRule"/>
</dbReference>
<dbReference type="HAMAP" id="MF_01201">
    <property type="entry name" value="Ala_racemase"/>
    <property type="match status" value="1"/>
</dbReference>
<gene>
    <name evidence="11" type="ORF">SAMN04489806_0389</name>
</gene>
<dbReference type="Gene3D" id="2.40.37.10">
    <property type="entry name" value="Lyase, Ornithine Decarboxylase, Chain A, domain 1"/>
    <property type="match status" value="1"/>
</dbReference>
<sequence>MTLFREAVVDLGAIAENYRVLRERVGVPALAVVKADAYGHGAVPVAKTLEAAGADALGTADLDEALALRAAGIAAPILCWLHGPDTDFAPAVANRIEVAVSSVEQLERLARAARAAAASDVPVHVKIDTGLSRNGLAPELATELFARAAALESERVLRVRGLMTHVSNTSPEDDRAALELFAQLTTAARDAGLDPELLHAAATAAALRIPDSRLTMVRLGIGLYGLTPFDDESSAELGIRPAMTLRAQVAAVRRVPAGAGVSYGYTHRTPRPTTLALIPLGYADGIPRQASGYATVAIGGVTCRNVGRIAMDQFVVDVGDADVRVGDEAVLFGDASAGVPSADDWAAAASTINYEIVTRIGDRVPRTWIGA</sequence>
<dbReference type="InterPro" id="IPR009006">
    <property type="entry name" value="Ala_racemase/Decarboxylase_C"/>
</dbReference>
<evidence type="ECO:0000313" key="11">
    <source>
        <dbReference type="EMBL" id="SEB39378.1"/>
    </source>
</evidence>
<dbReference type="PANTHER" id="PTHR30511:SF0">
    <property type="entry name" value="ALANINE RACEMASE, CATABOLIC-RELATED"/>
    <property type="match status" value="1"/>
</dbReference>
<dbReference type="InterPro" id="IPR001608">
    <property type="entry name" value="Ala_racemase_N"/>
</dbReference>
<evidence type="ECO:0000256" key="8">
    <source>
        <dbReference type="PIRSR" id="PIRSR600821-50"/>
    </source>
</evidence>
<feature type="active site" description="Proton acceptor; specific for D-alanine" evidence="7">
    <location>
        <position position="34"/>
    </location>
</feature>